<keyword evidence="2 4" id="KW-0808">Transferase</keyword>
<evidence type="ECO:0000313" key="7">
    <source>
        <dbReference type="EMBL" id="BDI04978.1"/>
    </source>
</evidence>
<keyword evidence="3 4" id="KW-0620">Polyamine biosynthesis</keyword>
<evidence type="ECO:0000256" key="3">
    <source>
        <dbReference type="ARBA" id="ARBA00023115"/>
    </source>
</evidence>
<comment type="similarity">
    <text evidence="1">Belongs to the spermidine/spermine synthase family.</text>
</comment>
<evidence type="ECO:0000256" key="4">
    <source>
        <dbReference type="PROSITE-ProRule" id="PRU00354"/>
    </source>
</evidence>
<evidence type="ECO:0000256" key="1">
    <source>
        <dbReference type="ARBA" id="ARBA00007867"/>
    </source>
</evidence>
<evidence type="ECO:0000313" key="8">
    <source>
        <dbReference type="Proteomes" id="UP001057498"/>
    </source>
</evidence>
<dbReference type="Proteomes" id="UP001057498">
    <property type="component" value="Chromosome"/>
</dbReference>
<dbReference type="Gene3D" id="3.40.50.150">
    <property type="entry name" value="Vaccinia Virus protein VP39"/>
    <property type="match status" value="1"/>
</dbReference>
<accession>A0ABM7YKL5</accession>
<dbReference type="SUPFAM" id="SSF53335">
    <property type="entry name" value="S-adenosyl-L-methionine-dependent methyltransferases"/>
    <property type="match status" value="1"/>
</dbReference>
<evidence type="ECO:0000259" key="6">
    <source>
        <dbReference type="PROSITE" id="PS51006"/>
    </source>
</evidence>
<feature type="region of interest" description="Disordered" evidence="5">
    <location>
        <begin position="300"/>
        <end position="320"/>
    </location>
</feature>
<name>A0ABM7YKL5_9BURK</name>
<protein>
    <submittedName>
        <fullName evidence="7">Spermidine synthase</fullName>
    </submittedName>
</protein>
<feature type="compositionally biased region" description="Basic residues" evidence="5">
    <location>
        <begin position="19"/>
        <end position="30"/>
    </location>
</feature>
<dbReference type="InterPro" id="IPR030374">
    <property type="entry name" value="PABS"/>
</dbReference>
<dbReference type="PANTHER" id="PTHR43317">
    <property type="entry name" value="THERMOSPERMINE SYNTHASE ACAULIS5"/>
    <property type="match status" value="1"/>
</dbReference>
<reference evidence="7" key="1">
    <citation type="submission" date="2022-04" db="EMBL/GenBank/DDBJ databases">
        <title>Whole genome sequence of Sphaerotilus sp. FB-5.</title>
        <authorList>
            <person name="Takeda M."/>
            <person name="Narihara S."/>
            <person name="Akimoto M."/>
            <person name="Akimoto R."/>
            <person name="Nishiyashiki S."/>
            <person name="Murakami T."/>
        </authorList>
    </citation>
    <scope>NUCLEOTIDE SEQUENCE</scope>
    <source>
        <strain evidence="7">FB-5</strain>
    </source>
</reference>
<dbReference type="RefSeq" id="WP_251973058.1">
    <property type="nucleotide sequence ID" value="NZ_AP025730.1"/>
</dbReference>
<feature type="active site" description="Proton acceptor" evidence="4">
    <location>
        <position position="173"/>
    </location>
</feature>
<feature type="domain" description="PABS" evidence="6">
    <location>
        <begin position="122"/>
        <end position="248"/>
    </location>
</feature>
<proteinExistence type="inferred from homology"/>
<dbReference type="Pfam" id="PF01564">
    <property type="entry name" value="Spermine_synth"/>
    <property type="match status" value="1"/>
</dbReference>
<dbReference type="InterPro" id="IPR029063">
    <property type="entry name" value="SAM-dependent_MTases_sf"/>
</dbReference>
<gene>
    <name evidence="7" type="ORF">CATMQ487_19480</name>
</gene>
<feature type="compositionally biased region" description="Low complexity" evidence="5">
    <location>
        <begin position="300"/>
        <end position="312"/>
    </location>
</feature>
<evidence type="ECO:0000256" key="2">
    <source>
        <dbReference type="ARBA" id="ARBA00022679"/>
    </source>
</evidence>
<feature type="region of interest" description="Disordered" evidence="5">
    <location>
        <begin position="1"/>
        <end position="35"/>
    </location>
</feature>
<sequence length="320" mass="34753">MTSHNDNVLNNLPGGAPARGKRSGGSRRRAQAGGELPEASISEFDGVRCLHLGHTPWVQGAMRIHRPRKLELEYIQRMMAWLLLVEPAAAPTDWSGLRVAQLGLGAAALARFCHGELRVPTTVVELNPQVIAACRQWFRLPADDERLQVLAADAGAWVAEPAQRASVDVLCVDLYDHEAAAPVLDDADFYRHCFEALDEGGVLSVNLFGRNASFARSARRIAQAFVGDAGEADAAPCGEVWMLDPTDEGNTIVLAIKGGRLPDADTLARRAEQVHARTGLRAQRWLHLFKPVPLRAEPVPVRATPARRAAQAKTDEGARP</sequence>
<dbReference type="PANTHER" id="PTHR43317:SF1">
    <property type="entry name" value="THERMOSPERMINE SYNTHASE ACAULIS5"/>
    <property type="match status" value="1"/>
</dbReference>
<evidence type="ECO:0000256" key="5">
    <source>
        <dbReference type="SAM" id="MobiDB-lite"/>
    </source>
</evidence>
<dbReference type="EMBL" id="AP025730">
    <property type="protein sequence ID" value="BDI04978.1"/>
    <property type="molecule type" value="Genomic_DNA"/>
</dbReference>
<feature type="compositionally biased region" description="Polar residues" evidence="5">
    <location>
        <begin position="1"/>
        <end position="10"/>
    </location>
</feature>
<dbReference type="PROSITE" id="PS51006">
    <property type="entry name" value="PABS_2"/>
    <property type="match status" value="1"/>
</dbReference>
<keyword evidence="8" id="KW-1185">Reference proteome</keyword>
<organism evidence="7 8">
    <name type="scientific">Sphaerotilus microaerophilus</name>
    <dbReference type="NCBI Taxonomy" id="2914710"/>
    <lineage>
        <taxon>Bacteria</taxon>
        <taxon>Pseudomonadati</taxon>
        <taxon>Pseudomonadota</taxon>
        <taxon>Betaproteobacteria</taxon>
        <taxon>Burkholderiales</taxon>
        <taxon>Sphaerotilaceae</taxon>
        <taxon>Sphaerotilus</taxon>
    </lineage>
</organism>